<name>E0W1P4_PEDHC</name>
<evidence type="ECO:0000313" key="3">
    <source>
        <dbReference type="EMBL" id="EEB19626.1"/>
    </source>
</evidence>
<feature type="compositionally biased region" description="Polar residues" evidence="1">
    <location>
        <begin position="139"/>
        <end position="148"/>
    </location>
</feature>
<organism>
    <name type="scientific">Pediculus humanus subsp. corporis</name>
    <name type="common">Body louse</name>
    <dbReference type="NCBI Taxonomy" id="121224"/>
    <lineage>
        <taxon>Eukaryota</taxon>
        <taxon>Metazoa</taxon>
        <taxon>Ecdysozoa</taxon>
        <taxon>Arthropoda</taxon>
        <taxon>Hexapoda</taxon>
        <taxon>Insecta</taxon>
        <taxon>Pterygota</taxon>
        <taxon>Neoptera</taxon>
        <taxon>Paraneoptera</taxon>
        <taxon>Psocodea</taxon>
        <taxon>Troctomorpha</taxon>
        <taxon>Phthiraptera</taxon>
        <taxon>Anoplura</taxon>
        <taxon>Pediculidae</taxon>
        <taxon>Pediculus</taxon>
    </lineage>
</organism>
<dbReference type="OrthoDB" id="8067855at2759"/>
<feature type="compositionally biased region" description="Basic and acidic residues" evidence="1">
    <location>
        <begin position="149"/>
        <end position="166"/>
    </location>
</feature>
<evidence type="ECO:0000256" key="1">
    <source>
        <dbReference type="SAM" id="MobiDB-lite"/>
    </source>
</evidence>
<dbReference type="HOGENOM" id="CLU_819743_0_0_1"/>
<dbReference type="KEGG" id="phu:Phum_PHUM581600"/>
<keyword evidence="5" id="KW-1185">Reference proteome</keyword>
<dbReference type="AlphaFoldDB" id="E0W1P4"/>
<feature type="region of interest" description="Disordered" evidence="1">
    <location>
        <begin position="264"/>
        <end position="284"/>
    </location>
</feature>
<keyword evidence="2" id="KW-0812">Transmembrane</keyword>
<dbReference type="CTD" id="8232373"/>
<evidence type="ECO:0000256" key="2">
    <source>
        <dbReference type="SAM" id="Phobius"/>
    </source>
</evidence>
<dbReference type="InParanoid" id="E0W1P4"/>
<dbReference type="EMBL" id="DS235873">
    <property type="protein sequence ID" value="EEB19626.1"/>
    <property type="molecule type" value="Genomic_DNA"/>
</dbReference>
<keyword evidence="2" id="KW-0472">Membrane</keyword>
<feature type="region of interest" description="Disordered" evidence="1">
    <location>
        <begin position="227"/>
        <end position="249"/>
    </location>
</feature>
<dbReference type="OMA" id="SICEMIT"/>
<accession>E0W1P4</accession>
<evidence type="ECO:0000313" key="5">
    <source>
        <dbReference type="Proteomes" id="UP000009046"/>
    </source>
</evidence>
<dbReference type="GeneID" id="8232373"/>
<gene>
    <name evidence="4" type="primary">8232373</name>
    <name evidence="3" type="ORF">Phum_PHUM581600</name>
</gene>
<reference evidence="3" key="2">
    <citation type="submission" date="2007-04" db="EMBL/GenBank/DDBJ databases">
        <title>The genome of the human body louse.</title>
        <authorList>
            <consortium name="The Human Body Louse Genome Consortium"/>
            <person name="Kirkness E."/>
            <person name="Walenz B."/>
            <person name="Hass B."/>
            <person name="Bruggner R."/>
            <person name="Strausberg R."/>
        </authorList>
    </citation>
    <scope>NUCLEOTIDE SEQUENCE</scope>
    <source>
        <strain evidence="3">USDA</strain>
    </source>
</reference>
<dbReference type="Proteomes" id="UP000009046">
    <property type="component" value="Unassembled WGS sequence"/>
</dbReference>
<feature type="transmembrane region" description="Helical" evidence="2">
    <location>
        <begin position="83"/>
        <end position="108"/>
    </location>
</feature>
<feature type="region of interest" description="Disordered" evidence="1">
    <location>
        <begin position="136"/>
        <end position="166"/>
    </location>
</feature>
<dbReference type="STRING" id="121224.E0W1P4"/>
<reference evidence="3" key="1">
    <citation type="submission" date="2007-04" db="EMBL/GenBank/DDBJ databases">
        <title>Annotation of Pediculus humanus corporis strain USDA.</title>
        <authorList>
            <person name="Kirkness E."/>
            <person name="Hannick L."/>
            <person name="Hass B."/>
            <person name="Bruggner R."/>
            <person name="Lawson D."/>
            <person name="Bidwell S."/>
            <person name="Joardar V."/>
            <person name="Caler E."/>
            <person name="Walenz B."/>
            <person name="Inman J."/>
            <person name="Schobel S."/>
            <person name="Galinsky K."/>
            <person name="Amedeo P."/>
            <person name="Strausberg R."/>
        </authorList>
    </citation>
    <scope>NUCLEOTIDE SEQUENCE</scope>
    <source>
        <strain evidence="3">USDA</strain>
    </source>
</reference>
<evidence type="ECO:0000313" key="4">
    <source>
        <dbReference type="EnsemblMetazoa" id="PHUM581600-PA"/>
    </source>
</evidence>
<dbReference type="EnsemblMetazoa" id="PHUM581600-RA">
    <property type="protein sequence ID" value="PHUM581600-PA"/>
    <property type="gene ID" value="PHUM581600"/>
</dbReference>
<protein>
    <submittedName>
        <fullName evidence="3 4">Uncharacterized protein</fullName>
    </submittedName>
</protein>
<dbReference type="EMBL" id="AAZO01007079">
    <property type="status" value="NOT_ANNOTATED_CDS"/>
    <property type="molecule type" value="Genomic_DNA"/>
</dbReference>
<reference evidence="4" key="3">
    <citation type="submission" date="2020-05" db="UniProtKB">
        <authorList>
            <consortium name="EnsemblMetazoa"/>
        </authorList>
    </citation>
    <scope>IDENTIFICATION</scope>
    <source>
        <strain evidence="4">USDA</strain>
    </source>
</reference>
<sequence length="304" mass="34002">MTNSDADYTSDEDWWIDAIEVDTFHSMTLDGEDGLWNSPFVPPPPRPPFLDDDVATDGVTTCDLCTWARHHPLGPESLDGKEISWVMTLIIVSLLSALIGAVVMITIIKCRNRLKHLGHSTGSCFCLRRDDEREPPSIHLSNRSTSRASSKEFENTYHLPRDRIDGSEDRRQRRVWYWLSRRPPTAPTQLGSSAPIAPDNHYTVEETYPNNGEALYAELDRVSSNSPAYQNTGYADSEPEPDCLPSSAPSSAYYSDLSCAPSDRTYEAVGPPDTGTTFWDSNRRPPPLRLSSICEMITVPSDYV</sequence>
<dbReference type="RefSeq" id="XP_002432364.1">
    <property type="nucleotide sequence ID" value="XM_002432319.1"/>
</dbReference>
<dbReference type="VEuPathDB" id="VectorBase:PHUM581600"/>
<keyword evidence="2" id="KW-1133">Transmembrane helix</keyword>
<dbReference type="eggNOG" id="ENOG502S3CM">
    <property type="taxonomic scope" value="Eukaryota"/>
</dbReference>
<proteinExistence type="predicted"/>